<comment type="domain">
    <text evidence="10">The IMP cyclohydrolase activity resides in the N-terminal region.</text>
</comment>
<dbReference type="PROSITE" id="PS51855">
    <property type="entry name" value="MGS"/>
    <property type="match status" value="1"/>
</dbReference>
<dbReference type="GO" id="GO:0004643">
    <property type="term" value="F:phosphoribosylaminoimidazolecarboxamide formyltransferase activity"/>
    <property type="evidence" value="ECO:0007669"/>
    <property type="project" value="UniProtKB-UniRule"/>
</dbReference>
<dbReference type="InterPro" id="IPR011607">
    <property type="entry name" value="MGS-like_dom"/>
</dbReference>
<keyword evidence="4 10" id="KW-0808">Transferase</keyword>
<keyword evidence="5 10" id="KW-0658">Purine biosynthesis</keyword>
<comment type="pathway">
    <text evidence="1 10">Purine metabolism; IMP biosynthesis via de novo pathway; IMP from 5-formamido-1-(5-phospho-D-ribosyl)imidazole-4-carboxamide: step 1/1.</text>
</comment>
<dbReference type="HAMAP" id="MF_00139">
    <property type="entry name" value="PurH"/>
    <property type="match status" value="1"/>
</dbReference>
<organism evidence="12 13">
    <name type="scientific">Halanaerobium praevalens (strain ATCC 33744 / DSM 2228 / GSL)</name>
    <dbReference type="NCBI Taxonomy" id="572479"/>
    <lineage>
        <taxon>Bacteria</taxon>
        <taxon>Bacillati</taxon>
        <taxon>Bacillota</taxon>
        <taxon>Clostridia</taxon>
        <taxon>Halanaerobiales</taxon>
        <taxon>Halanaerobiaceae</taxon>
        <taxon>Halanaerobium</taxon>
    </lineage>
</organism>
<dbReference type="EC" id="3.5.4.10" evidence="10"/>
<dbReference type="SMART" id="SM00798">
    <property type="entry name" value="AICARFT_IMPCHas"/>
    <property type="match status" value="1"/>
</dbReference>
<evidence type="ECO:0000256" key="8">
    <source>
        <dbReference type="ARBA" id="ARBA00050488"/>
    </source>
</evidence>
<dbReference type="KEGG" id="hpk:Hprae_0158"/>
<dbReference type="RefSeq" id="WP_014552351.1">
    <property type="nucleotide sequence ID" value="NC_017455.1"/>
</dbReference>
<dbReference type="InterPro" id="IPR016193">
    <property type="entry name" value="Cytidine_deaminase-like"/>
</dbReference>
<evidence type="ECO:0000313" key="13">
    <source>
        <dbReference type="Proteomes" id="UP000006866"/>
    </source>
</evidence>
<dbReference type="InterPro" id="IPR002695">
    <property type="entry name" value="PurH-like"/>
</dbReference>
<comment type="pathway">
    <text evidence="2 10">Purine metabolism; IMP biosynthesis via de novo pathway; 5-formamido-1-(5-phospho-D-ribosyl)imidazole-4-carboxamide from 5-amino-1-(5-phospho-D-ribosyl)imidazole-4-carboxamide (10-formyl THF route): step 1/1.</text>
</comment>
<dbReference type="AlphaFoldDB" id="E3DMC3"/>
<dbReference type="FunFam" id="3.40.140.20:FF:000001">
    <property type="entry name" value="Bifunctional purine biosynthesis protein PurH"/>
    <property type="match status" value="1"/>
</dbReference>
<accession>E3DMC3</accession>
<keyword evidence="7 10" id="KW-0511">Multifunctional enzyme</keyword>
<evidence type="ECO:0000256" key="6">
    <source>
        <dbReference type="ARBA" id="ARBA00022801"/>
    </source>
</evidence>
<dbReference type="GO" id="GO:0003937">
    <property type="term" value="F:IMP cyclohydrolase activity"/>
    <property type="evidence" value="ECO:0007669"/>
    <property type="project" value="UniProtKB-UniRule"/>
</dbReference>
<dbReference type="Pfam" id="PF01808">
    <property type="entry name" value="AICARFT_IMPCHas"/>
    <property type="match status" value="1"/>
</dbReference>
<dbReference type="FunFam" id="3.40.140.20:FF:000002">
    <property type="entry name" value="Bifunctional purine biosynthesis protein PurH"/>
    <property type="match status" value="1"/>
</dbReference>
<dbReference type="GO" id="GO:0006189">
    <property type="term" value="P:'de novo' IMP biosynthetic process"/>
    <property type="evidence" value="ECO:0007669"/>
    <property type="project" value="UniProtKB-UniRule"/>
</dbReference>
<dbReference type="NCBIfam" id="TIGR00355">
    <property type="entry name" value="purH"/>
    <property type="match status" value="1"/>
</dbReference>
<reference evidence="13" key="1">
    <citation type="submission" date="2010-10" db="EMBL/GenBank/DDBJ databases">
        <title>The complete genome of Halanaerobium praevalens DSM 2228.</title>
        <authorList>
            <consortium name="US DOE Joint Genome Institute (JGI-PGF)"/>
            <person name="Lucas S."/>
            <person name="Copeland A."/>
            <person name="Lapidus A."/>
            <person name="Glavina del Rio T."/>
            <person name="Dalin E."/>
            <person name="Tice H."/>
            <person name="Bruce D."/>
            <person name="Goodwin L."/>
            <person name="Pitluck S."/>
            <person name="Kyrpides N."/>
            <person name="Mavromatis K."/>
            <person name="Ivanova N."/>
            <person name="Ovchinnikova G."/>
            <person name="Chertkov O."/>
            <person name="Detter J.C."/>
            <person name="Han C."/>
            <person name="Larimer F."/>
            <person name="Land M."/>
            <person name="Hauser L."/>
            <person name="Markowitz V."/>
            <person name="Cheng J.-F."/>
            <person name="Hugenholtz P."/>
            <person name="Woyke T."/>
            <person name="Wu D."/>
            <person name="Tindall B."/>
            <person name="Pomrenke H.G."/>
            <person name="Brambilla E."/>
            <person name="Klenk H.-P."/>
            <person name="Eisen J.A."/>
        </authorList>
    </citation>
    <scope>NUCLEOTIDE SEQUENCE [LARGE SCALE GENOMIC DNA]</scope>
    <source>
        <strain evidence="13">ATCC 33744 / DSM 2228 / GSL</strain>
    </source>
</reference>
<dbReference type="PANTHER" id="PTHR11692">
    <property type="entry name" value="BIFUNCTIONAL PURINE BIOSYNTHESIS PROTEIN PURH"/>
    <property type="match status" value="1"/>
</dbReference>
<dbReference type="GO" id="GO:0005829">
    <property type="term" value="C:cytosol"/>
    <property type="evidence" value="ECO:0007669"/>
    <property type="project" value="TreeGrafter"/>
</dbReference>
<evidence type="ECO:0000256" key="3">
    <source>
        <dbReference type="ARBA" id="ARBA00007667"/>
    </source>
</evidence>
<dbReference type="eggNOG" id="COG0138">
    <property type="taxonomic scope" value="Bacteria"/>
</dbReference>
<dbReference type="OrthoDB" id="9802065at2"/>
<evidence type="ECO:0000256" key="9">
    <source>
        <dbReference type="ARBA" id="ARBA00050687"/>
    </source>
</evidence>
<reference evidence="12 13" key="2">
    <citation type="journal article" date="2011" name="Stand. Genomic Sci.">
        <title>Complete genome sequence of the extremely halophilic Halanaerobium praevalens type strain (GSL).</title>
        <authorList>
            <person name="Ivanova N."/>
            <person name="Sikorski J."/>
            <person name="Chertkov O."/>
            <person name="Nolan M."/>
            <person name="Lucas S."/>
            <person name="Hammon N."/>
            <person name="Deshpande S."/>
            <person name="Cheng J.F."/>
            <person name="Tapia R."/>
            <person name="Han C."/>
            <person name="Goodwin L."/>
            <person name="Pitluck S."/>
            <person name="Huntemann M."/>
            <person name="Liolios K."/>
            <person name="Pagani I."/>
            <person name="Mavromatis K."/>
            <person name="Ovchinikova G."/>
            <person name="Pati A."/>
            <person name="Chen A."/>
            <person name="Palaniappan K."/>
            <person name="Land M."/>
            <person name="Hauser L."/>
            <person name="Brambilla E.M."/>
            <person name="Kannan K.P."/>
            <person name="Rohde M."/>
            <person name="Tindall B.J."/>
            <person name="Goker M."/>
            <person name="Detter J.C."/>
            <person name="Woyke T."/>
            <person name="Bristow J."/>
            <person name="Eisen J.A."/>
            <person name="Markowitz V."/>
            <person name="Hugenholtz P."/>
            <person name="Kyrpides N.C."/>
            <person name="Klenk H.P."/>
            <person name="Lapidus A."/>
        </authorList>
    </citation>
    <scope>NUCLEOTIDE SEQUENCE [LARGE SCALE GENOMIC DNA]</scope>
    <source>
        <strain evidence="13">ATCC 33744 / DSM 2228 / GSL</strain>
    </source>
</reference>
<feature type="domain" description="MGS-like" evidence="11">
    <location>
        <begin position="1"/>
        <end position="147"/>
    </location>
</feature>
<dbReference type="EC" id="2.1.2.3" evidence="10"/>
<comment type="catalytic activity">
    <reaction evidence="9 10">
        <text>IMP + H2O = 5-formamido-1-(5-phospho-D-ribosyl)imidazole-4-carboxamide</text>
        <dbReference type="Rhea" id="RHEA:18445"/>
        <dbReference type="ChEBI" id="CHEBI:15377"/>
        <dbReference type="ChEBI" id="CHEBI:58053"/>
        <dbReference type="ChEBI" id="CHEBI:58467"/>
        <dbReference type="EC" id="3.5.4.10"/>
    </reaction>
</comment>
<evidence type="ECO:0000259" key="11">
    <source>
        <dbReference type="PROSITE" id="PS51855"/>
    </source>
</evidence>
<evidence type="ECO:0000256" key="5">
    <source>
        <dbReference type="ARBA" id="ARBA00022755"/>
    </source>
</evidence>
<dbReference type="UniPathway" id="UPA00074">
    <property type="reaction ID" value="UER00133"/>
</dbReference>
<dbReference type="CDD" id="cd01421">
    <property type="entry name" value="IMPCH"/>
    <property type="match status" value="1"/>
</dbReference>
<dbReference type="EMBL" id="CP002175">
    <property type="protein sequence ID" value="ADO76316.1"/>
    <property type="molecule type" value="Genomic_DNA"/>
</dbReference>
<dbReference type="PIRSF" id="PIRSF000414">
    <property type="entry name" value="AICARFT_IMPCHas"/>
    <property type="match status" value="1"/>
</dbReference>
<dbReference type="Gene3D" id="3.40.50.1380">
    <property type="entry name" value="Methylglyoxal synthase-like domain"/>
    <property type="match status" value="1"/>
</dbReference>
<dbReference type="SUPFAM" id="SSF53927">
    <property type="entry name" value="Cytidine deaminase-like"/>
    <property type="match status" value="1"/>
</dbReference>
<dbReference type="HOGENOM" id="CLU_016316_5_2_9"/>
<keyword evidence="13" id="KW-1185">Reference proteome</keyword>
<dbReference type="FunFam" id="3.40.50.1380:FF:000001">
    <property type="entry name" value="Bifunctional purine biosynthesis protein PurH"/>
    <property type="match status" value="1"/>
</dbReference>
<protein>
    <recommendedName>
        <fullName evidence="10">Bifunctional purine biosynthesis protein PurH</fullName>
    </recommendedName>
    <domain>
        <recommendedName>
            <fullName evidence="10">Phosphoribosylaminoimidazolecarboxamide formyltransferase</fullName>
            <ecNumber evidence="10">2.1.2.3</ecNumber>
        </recommendedName>
        <alternativeName>
            <fullName evidence="10">AICAR transformylase</fullName>
        </alternativeName>
    </domain>
    <domain>
        <recommendedName>
            <fullName evidence="10">IMP cyclohydrolase</fullName>
            <ecNumber evidence="10">3.5.4.10</ecNumber>
        </recommendedName>
        <alternativeName>
            <fullName evidence="10">ATIC</fullName>
        </alternativeName>
        <alternativeName>
            <fullName evidence="10">IMP synthase</fullName>
        </alternativeName>
        <alternativeName>
            <fullName evidence="10">Inosinicase</fullName>
        </alternativeName>
    </domain>
</protein>
<keyword evidence="6 10" id="KW-0378">Hydrolase</keyword>
<comment type="catalytic activity">
    <reaction evidence="8 10">
        <text>(6R)-10-formyltetrahydrofolate + 5-amino-1-(5-phospho-beta-D-ribosyl)imidazole-4-carboxamide = 5-formamido-1-(5-phospho-D-ribosyl)imidazole-4-carboxamide + (6S)-5,6,7,8-tetrahydrofolate</text>
        <dbReference type="Rhea" id="RHEA:22192"/>
        <dbReference type="ChEBI" id="CHEBI:57453"/>
        <dbReference type="ChEBI" id="CHEBI:58467"/>
        <dbReference type="ChEBI" id="CHEBI:58475"/>
        <dbReference type="ChEBI" id="CHEBI:195366"/>
        <dbReference type="EC" id="2.1.2.3"/>
    </reaction>
</comment>
<comment type="similarity">
    <text evidence="3 10">Belongs to the PurH family.</text>
</comment>
<dbReference type="NCBIfam" id="NF002049">
    <property type="entry name" value="PRK00881.1"/>
    <property type="match status" value="1"/>
</dbReference>
<evidence type="ECO:0000256" key="10">
    <source>
        <dbReference type="HAMAP-Rule" id="MF_00139"/>
    </source>
</evidence>
<gene>
    <name evidence="10" type="primary">purH</name>
    <name evidence="12" type="ordered locus">Hprae_0158</name>
</gene>
<dbReference type="SMART" id="SM00851">
    <property type="entry name" value="MGS"/>
    <property type="match status" value="1"/>
</dbReference>
<proteinExistence type="inferred from homology"/>
<evidence type="ECO:0000313" key="12">
    <source>
        <dbReference type="EMBL" id="ADO76316.1"/>
    </source>
</evidence>
<dbReference type="InterPro" id="IPR024051">
    <property type="entry name" value="AICAR_Tfase_dup_dom_sf"/>
</dbReference>
<evidence type="ECO:0000256" key="1">
    <source>
        <dbReference type="ARBA" id="ARBA00004844"/>
    </source>
</evidence>
<sequence length="524" mass="57708">MAKIKRALISVYNKDGIIELAAALKKFGIEIISTGGTAKLLKENKIKVKEVEELTKFPEMMDGRVKTLDPAIHAGILAVRDNEQHLKEITAQKIEPIDLVVCNLYPFAKTIAKADVTLAEAVENIDIGGPTMIRSAAKNNNDVGVVVDPADYDQLLAQLKLGNGALTKSQKLKLAYKAFQHTAEYDQKIQKYLRKIVFKSKTEKMPEMISDHYDKKADLRYGENPHQKAAFYLEKEQHEASISNAEQLHGKGMSFNNINDTDGALELVKEFETKATAAVIKHANPCGIAAADNLKEAFIKAHAGDPLSAFGSIVAVNQKIDLATAVEIADQDKFIEVVIAPDYEPEALKILKERSKKMRILKTGALYRNQAQPGYSMKKVRGGLLVQTRDLAQTTAEDLEVVTEKKPTKAQIKDLLFSWKVVKHVKSNAIVMAKDEMAVGIGAGQMSRVDSMIIAGRKADGRQKDGVAASDAFFPFPDAIEKAAKMGIKAIIQPGGSIRDKEVIEACNKFQLAMVFTGKRHFRH</sequence>
<name>E3DMC3_HALPG</name>
<dbReference type="InterPro" id="IPR036914">
    <property type="entry name" value="MGS-like_dom_sf"/>
</dbReference>
<dbReference type="Gene3D" id="3.40.140.20">
    <property type="match status" value="2"/>
</dbReference>
<dbReference type="SUPFAM" id="SSF52335">
    <property type="entry name" value="Methylglyoxal synthase-like"/>
    <property type="match status" value="1"/>
</dbReference>
<evidence type="ECO:0000256" key="2">
    <source>
        <dbReference type="ARBA" id="ARBA00004954"/>
    </source>
</evidence>
<dbReference type="PATRIC" id="fig|572479.3.peg.159"/>
<evidence type="ECO:0000256" key="7">
    <source>
        <dbReference type="ARBA" id="ARBA00023268"/>
    </source>
</evidence>
<dbReference type="Proteomes" id="UP000006866">
    <property type="component" value="Chromosome"/>
</dbReference>
<dbReference type="PANTHER" id="PTHR11692:SF0">
    <property type="entry name" value="BIFUNCTIONAL PURINE BIOSYNTHESIS PROTEIN ATIC"/>
    <property type="match status" value="1"/>
</dbReference>
<dbReference type="STRING" id="572479.Hprae_0158"/>
<dbReference type="Pfam" id="PF02142">
    <property type="entry name" value="MGS"/>
    <property type="match status" value="1"/>
</dbReference>
<evidence type="ECO:0000256" key="4">
    <source>
        <dbReference type="ARBA" id="ARBA00022679"/>
    </source>
</evidence>